<dbReference type="InterPro" id="IPR036271">
    <property type="entry name" value="Tet_transcr_reg_TetR-rel_C_sf"/>
</dbReference>
<proteinExistence type="predicted"/>
<comment type="caution">
    <text evidence="8">The sequence shown here is derived from an EMBL/GenBank/DDBJ whole genome shotgun (WGS) entry which is preliminary data.</text>
</comment>
<dbReference type="Proteomes" id="UP001067235">
    <property type="component" value="Unassembled WGS sequence"/>
</dbReference>
<dbReference type="InterPro" id="IPR050109">
    <property type="entry name" value="HTH-type_TetR-like_transc_reg"/>
</dbReference>
<dbReference type="Pfam" id="PF17932">
    <property type="entry name" value="TetR_C_24"/>
    <property type="match status" value="1"/>
</dbReference>
<reference evidence="8" key="1">
    <citation type="submission" date="2022-12" db="EMBL/GenBank/DDBJ databases">
        <authorList>
            <person name="Krivoruchko A.V."/>
            <person name="Elkin A."/>
        </authorList>
    </citation>
    <scope>NUCLEOTIDE SEQUENCE</scope>
    <source>
        <strain evidence="8">IEGM 1388</strain>
    </source>
</reference>
<dbReference type="Gene3D" id="1.10.10.60">
    <property type="entry name" value="Homeodomain-like"/>
    <property type="match status" value="1"/>
</dbReference>
<evidence type="ECO:0000256" key="1">
    <source>
        <dbReference type="ARBA" id="ARBA00022491"/>
    </source>
</evidence>
<evidence type="ECO:0000256" key="2">
    <source>
        <dbReference type="ARBA" id="ARBA00023015"/>
    </source>
</evidence>
<dbReference type="EMBL" id="JAPWIE010000004">
    <property type="protein sequence ID" value="MCZ4551444.1"/>
    <property type="molecule type" value="Genomic_DNA"/>
</dbReference>
<name>A0ABT4MWR7_GORRU</name>
<sequence length="226" mass="25526">MSEGVNTPRARAIKSDQPMKLKMPPSARRSPEASSGRKSSDERWPEILQISARMFSERGYSATSLQAIADELGMLKGSLYYYIRSKDDLLYEVIRTVYWEGVANFHRMSSGDGTAAERLANAIEGHVKHLTNNIIETTVFLHEFDRLPEARRVELSTISYDDLVRELILDGQRDGSFKADMDPSLVSMAILGATNWVYRWYHEDGPRNADEIGRLFADLFVSGLST</sequence>
<dbReference type="PROSITE" id="PS50977">
    <property type="entry name" value="HTH_TETR_2"/>
    <property type="match status" value="1"/>
</dbReference>
<evidence type="ECO:0000313" key="8">
    <source>
        <dbReference type="EMBL" id="MCZ4551444.1"/>
    </source>
</evidence>
<protein>
    <submittedName>
        <fullName evidence="8">TetR/AcrR family transcriptional regulator</fullName>
    </submittedName>
</protein>
<gene>
    <name evidence="8" type="ORF">O4213_15740</name>
</gene>
<evidence type="ECO:0000259" key="7">
    <source>
        <dbReference type="PROSITE" id="PS50977"/>
    </source>
</evidence>
<dbReference type="InterPro" id="IPR001647">
    <property type="entry name" value="HTH_TetR"/>
</dbReference>
<accession>A0ABT4MWR7</accession>
<keyword evidence="1" id="KW-0678">Repressor</keyword>
<keyword evidence="3 5" id="KW-0238">DNA-binding</keyword>
<dbReference type="InterPro" id="IPR009057">
    <property type="entry name" value="Homeodomain-like_sf"/>
</dbReference>
<keyword evidence="9" id="KW-1185">Reference proteome</keyword>
<dbReference type="Pfam" id="PF00440">
    <property type="entry name" value="TetR_N"/>
    <property type="match status" value="1"/>
</dbReference>
<evidence type="ECO:0000256" key="4">
    <source>
        <dbReference type="ARBA" id="ARBA00023163"/>
    </source>
</evidence>
<feature type="region of interest" description="Disordered" evidence="6">
    <location>
        <begin position="1"/>
        <end position="42"/>
    </location>
</feature>
<organism evidence="8 9">
    <name type="scientific">Gordonia rubripertincta</name>
    <name type="common">Rhodococcus corallinus</name>
    <dbReference type="NCBI Taxonomy" id="36822"/>
    <lineage>
        <taxon>Bacteria</taxon>
        <taxon>Bacillati</taxon>
        <taxon>Actinomycetota</taxon>
        <taxon>Actinomycetes</taxon>
        <taxon>Mycobacteriales</taxon>
        <taxon>Gordoniaceae</taxon>
        <taxon>Gordonia</taxon>
    </lineage>
</organism>
<dbReference type="InterPro" id="IPR041490">
    <property type="entry name" value="KstR2_TetR_C"/>
</dbReference>
<evidence type="ECO:0000256" key="5">
    <source>
        <dbReference type="PROSITE-ProRule" id="PRU00335"/>
    </source>
</evidence>
<feature type="domain" description="HTH tetR-type" evidence="7">
    <location>
        <begin position="41"/>
        <end position="101"/>
    </location>
</feature>
<feature type="compositionally biased region" description="Low complexity" evidence="6">
    <location>
        <begin position="24"/>
        <end position="34"/>
    </location>
</feature>
<dbReference type="SUPFAM" id="SSF46689">
    <property type="entry name" value="Homeodomain-like"/>
    <property type="match status" value="1"/>
</dbReference>
<feature type="DNA-binding region" description="H-T-H motif" evidence="5">
    <location>
        <begin position="64"/>
        <end position="83"/>
    </location>
</feature>
<dbReference type="Gene3D" id="1.10.357.10">
    <property type="entry name" value="Tetracycline Repressor, domain 2"/>
    <property type="match status" value="1"/>
</dbReference>
<evidence type="ECO:0000313" key="9">
    <source>
        <dbReference type="Proteomes" id="UP001067235"/>
    </source>
</evidence>
<dbReference type="PANTHER" id="PTHR30055">
    <property type="entry name" value="HTH-TYPE TRANSCRIPTIONAL REGULATOR RUTR"/>
    <property type="match status" value="1"/>
</dbReference>
<keyword evidence="4" id="KW-0804">Transcription</keyword>
<dbReference type="SUPFAM" id="SSF48498">
    <property type="entry name" value="Tetracyclin repressor-like, C-terminal domain"/>
    <property type="match status" value="1"/>
</dbReference>
<keyword evidence="2" id="KW-0805">Transcription regulation</keyword>
<dbReference type="PRINTS" id="PR00455">
    <property type="entry name" value="HTHTETR"/>
</dbReference>
<evidence type="ECO:0000256" key="3">
    <source>
        <dbReference type="ARBA" id="ARBA00023125"/>
    </source>
</evidence>
<evidence type="ECO:0000256" key="6">
    <source>
        <dbReference type="SAM" id="MobiDB-lite"/>
    </source>
</evidence>
<dbReference type="PANTHER" id="PTHR30055:SF175">
    <property type="entry name" value="HTH-TYPE TRANSCRIPTIONAL REPRESSOR KSTR2"/>
    <property type="match status" value="1"/>
</dbReference>
<dbReference type="RefSeq" id="WP_301572278.1">
    <property type="nucleotide sequence ID" value="NZ_JAPWIE010000004.1"/>
</dbReference>